<gene>
    <name evidence="2" type="ORF">SAMN05216537_11924</name>
</gene>
<name>A0A1H5WXU5_9FIRM</name>
<dbReference type="Proteomes" id="UP000236726">
    <property type="component" value="Unassembled WGS sequence"/>
</dbReference>
<evidence type="ECO:0000256" key="1">
    <source>
        <dbReference type="SAM" id="Phobius"/>
    </source>
</evidence>
<keyword evidence="1" id="KW-0472">Membrane</keyword>
<protein>
    <submittedName>
        <fullName evidence="2">Uncharacterized protein</fullName>
    </submittedName>
</protein>
<feature type="transmembrane region" description="Helical" evidence="1">
    <location>
        <begin position="6"/>
        <end position="26"/>
    </location>
</feature>
<evidence type="ECO:0000313" key="2">
    <source>
        <dbReference type="EMBL" id="SEG03906.1"/>
    </source>
</evidence>
<reference evidence="2 3" key="1">
    <citation type="submission" date="2016-10" db="EMBL/GenBank/DDBJ databases">
        <authorList>
            <person name="de Groot N.N."/>
        </authorList>
    </citation>
    <scope>NUCLEOTIDE SEQUENCE [LARGE SCALE GENOMIC DNA]</scope>
    <source>
        <strain evidence="2 3">D15d</strain>
    </source>
</reference>
<organism evidence="2 3">
    <name type="scientific">Lachnospira multipara</name>
    <dbReference type="NCBI Taxonomy" id="28051"/>
    <lineage>
        <taxon>Bacteria</taxon>
        <taxon>Bacillati</taxon>
        <taxon>Bacillota</taxon>
        <taxon>Clostridia</taxon>
        <taxon>Lachnospirales</taxon>
        <taxon>Lachnospiraceae</taxon>
        <taxon>Lachnospira</taxon>
    </lineage>
</organism>
<keyword evidence="1" id="KW-1133">Transmembrane helix</keyword>
<accession>A0A1H5WXU5</accession>
<evidence type="ECO:0000313" key="3">
    <source>
        <dbReference type="Proteomes" id="UP000236726"/>
    </source>
</evidence>
<dbReference type="EMBL" id="FNUL01000019">
    <property type="protein sequence ID" value="SEG03906.1"/>
    <property type="molecule type" value="Genomic_DNA"/>
</dbReference>
<dbReference type="RefSeq" id="WP_103953453.1">
    <property type="nucleotide sequence ID" value="NZ_FNUL01000019.1"/>
</dbReference>
<keyword evidence="3" id="KW-1185">Reference proteome</keyword>
<dbReference type="AlphaFoldDB" id="A0A1H5WXU5"/>
<keyword evidence="1" id="KW-0812">Transmembrane</keyword>
<proteinExistence type="predicted"/>
<sequence>MNLAITAFALTSTVYSILCMVMWYLLYRFSKELSKETAKMYSIEIRNIVDTELKKHQKE</sequence>